<evidence type="ECO:0000313" key="2">
    <source>
        <dbReference type="Proteomes" id="UP000237218"/>
    </source>
</evidence>
<dbReference type="Proteomes" id="UP000237218">
    <property type="component" value="Unassembled WGS sequence"/>
</dbReference>
<gene>
    <name evidence="1" type="ORF">ASQ42_02770</name>
</gene>
<organism evidence="1 2">
    <name type="scientific">Parasaccharibacter apium</name>
    <dbReference type="NCBI Taxonomy" id="1510841"/>
    <lineage>
        <taxon>Bacteria</taxon>
        <taxon>Pseudomonadati</taxon>
        <taxon>Pseudomonadota</taxon>
        <taxon>Alphaproteobacteria</taxon>
        <taxon>Acetobacterales</taxon>
        <taxon>Acetobacteraceae</taxon>
        <taxon>Parasaccharibacter</taxon>
    </lineage>
</organism>
<reference evidence="1 2" key="1">
    <citation type="submission" date="2018-02" db="EMBL/GenBank/DDBJ databases">
        <title>Draft genome sequences of four Parasaccharibacter apium strains isolated from honey bees.</title>
        <authorList>
            <person name="Corby-Harris V.L."/>
            <person name="Anderson K.E."/>
        </authorList>
    </citation>
    <scope>NUCLEOTIDE SEQUENCE [LARGE SCALE GENOMIC DNA]</scope>
    <source>
        <strain evidence="1 2">B8</strain>
    </source>
</reference>
<sequence length="75" mass="8602">MLPGRFLQSSLLRSPEELFLSHNERFIIVHYVSRTAQYGAFHATGALSHPLSHGLEDDCSISDRRIDVSIFHYEE</sequence>
<proteinExistence type="predicted"/>
<keyword evidence="2" id="KW-1185">Reference proteome</keyword>
<comment type="caution">
    <text evidence="1">The sequence shown here is derived from an EMBL/GenBank/DDBJ whole genome shotgun (WGS) entry which is preliminary data.</text>
</comment>
<protein>
    <submittedName>
        <fullName evidence="1">Uncharacterized protein</fullName>
    </submittedName>
</protein>
<accession>A0ABX4ZP25</accession>
<dbReference type="EMBL" id="LMYI01000004">
    <property type="protein sequence ID" value="POS63968.1"/>
    <property type="molecule type" value="Genomic_DNA"/>
</dbReference>
<evidence type="ECO:0000313" key="1">
    <source>
        <dbReference type="EMBL" id="POS63968.1"/>
    </source>
</evidence>
<name>A0ABX4ZP25_9PROT</name>